<proteinExistence type="inferred from homology"/>
<dbReference type="GO" id="GO:0009294">
    <property type="term" value="P:DNA-mediated transformation"/>
    <property type="evidence" value="ECO:0007669"/>
    <property type="project" value="InterPro"/>
</dbReference>
<reference evidence="5" key="1">
    <citation type="submission" date="2024-05" db="EMBL/GenBank/DDBJ databases">
        <title>Genome sequencing of novel strain.</title>
        <authorList>
            <person name="Ganbat D."/>
            <person name="Ganbat S."/>
            <person name="Lee S.-J."/>
        </authorList>
    </citation>
    <scope>NUCLEOTIDE SEQUENCE</scope>
    <source>
        <strain evidence="5">SMD15-11</strain>
    </source>
</reference>
<dbReference type="Gene3D" id="3.40.50.450">
    <property type="match status" value="1"/>
</dbReference>
<dbReference type="InterPro" id="IPR036388">
    <property type="entry name" value="WH-like_DNA-bd_sf"/>
</dbReference>
<name>A0AB39UU12_9GAMM</name>
<dbReference type="RefSeq" id="WP_369600541.1">
    <property type="nucleotide sequence ID" value="NZ_CP154858.1"/>
</dbReference>
<accession>A0AB39UU12</accession>
<feature type="region of interest" description="Disordered" evidence="2">
    <location>
        <begin position="301"/>
        <end position="322"/>
    </location>
</feature>
<dbReference type="NCBIfam" id="TIGR00732">
    <property type="entry name" value="dprA"/>
    <property type="match status" value="1"/>
</dbReference>
<sequence>MSLLPRWLNLSQVPGLGARRMRDLIPYLHDPLGYAQARCLSGNGARSAMLEAAWTARAPISPEVERILTWAEGTDRHILPLWDERYPPLLKEIPDPPAVLHVLGDTNVLRQPQLAMVGTRKPSPGARQGAEVFARAAVERGLTVTSGLALGVDGLAHAAALDARGRTIAVLGGGVSCLYPRQHAGLAERILAGQGAVISEMPPDTPATARLFPRRNRIISGLSLATLVVEAGEKSGSLITARLAAEQGRDVCVLPGPWQSPQARGSNRLIKQGARPVDCPEDLDEDLAGWLSLWQSLHPESPAGIHPAETREHRSDGGDPECAPEPALRAVLEAIGYTPTPLDVLVQRSGRPAECLAADILRLELEGWVASVPGGVVRTR</sequence>
<dbReference type="Gene3D" id="1.10.10.10">
    <property type="entry name" value="Winged helix-like DNA-binding domain superfamily/Winged helix DNA-binding domain"/>
    <property type="match status" value="1"/>
</dbReference>
<dbReference type="AlphaFoldDB" id="A0AB39UU12"/>
<dbReference type="PANTHER" id="PTHR43022:SF1">
    <property type="entry name" value="PROTEIN SMF"/>
    <property type="match status" value="1"/>
</dbReference>
<evidence type="ECO:0000259" key="3">
    <source>
        <dbReference type="Pfam" id="PF02481"/>
    </source>
</evidence>
<dbReference type="Pfam" id="PF17782">
    <property type="entry name" value="WHD_DprA"/>
    <property type="match status" value="1"/>
</dbReference>
<dbReference type="SUPFAM" id="SSF102405">
    <property type="entry name" value="MCP/YpsA-like"/>
    <property type="match status" value="1"/>
</dbReference>
<dbReference type="PANTHER" id="PTHR43022">
    <property type="entry name" value="PROTEIN SMF"/>
    <property type="match status" value="1"/>
</dbReference>
<evidence type="ECO:0000256" key="1">
    <source>
        <dbReference type="ARBA" id="ARBA00006525"/>
    </source>
</evidence>
<organism evidence="5">
    <name type="scientific">Thermohahella caldifontis</name>
    <dbReference type="NCBI Taxonomy" id="3142973"/>
    <lineage>
        <taxon>Bacteria</taxon>
        <taxon>Pseudomonadati</taxon>
        <taxon>Pseudomonadota</taxon>
        <taxon>Gammaproteobacteria</taxon>
        <taxon>Oceanospirillales</taxon>
        <taxon>Hahellaceae</taxon>
        <taxon>Thermohahella</taxon>
    </lineage>
</organism>
<dbReference type="EMBL" id="CP154858">
    <property type="protein sequence ID" value="XDT71505.1"/>
    <property type="molecule type" value="Genomic_DNA"/>
</dbReference>
<evidence type="ECO:0000256" key="2">
    <source>
        <dbReference type="SAM" id="MobiDB-lite"/>
    </source>
</evidence>
<dbReference type="InterPro" id="IPR003488">
    <property type="entry name" value="DprA"/>
</dbReference>
<feature type="compositionally biased region" description="Basic and acidic residues" evidence="2">
    <location>
        <begin position="308"/>
        <end position="317"/>
    </location>
</feature>
<evidence type="ECO:0000259" key="4">
    <source>
        <dbReference type="Pfam" id="PF17782"/>
    </source>
</evidence>
<dbReference type="InterPro" id="IPR057666">
    <property type="entry name" value="DrpA_SLOG"/>
</dbReference>
<dbReference type="KEGG" id="tcd:AAIA72_11900"/>
<dbReference type="InterPro" id="IPR041614">
    <property type="entry name" value="DprA_WH"/>
</dbReference>
<comment type="similarity">
    <text evidence="1">Belongs to the DprA/Smf family.</text>
</comment>
<evidence type="ECO:0000313" key="5">
    <source>
        <dbReference type="EMBL" id="XDT71505.1"/>
    </source>
</evidence>
<dbReference type="Pfam" id="PF02481">
    <property type="entry name" value="DNA_processg_A"/>
    <property type="match status" value="1"/>
</dbReference>
<feature type="domain" description="DprA winged helix" evidence="4">
    <location>
        <begin position="320"/>
        <end position="375"/>
    </location>
</feature>
<gene>
    <name evidence="5" type="primary">dprA</name>
    <name evidence="5" type="ORF">AAIA72_11900</name>
</gene>
<feature type="domain" description="Smf/DprA SLOG" evidence="3">
    <location>
        <begin position="78"/>
        <end position="286"/>
    </location>
</feature>
<protein>
    <submittedName>
        <fullName evidence="5">DNA-processing protein DprA</fullName>
    </submittedName>
</protein>